<dbReference type="InterPro" id="IPR010730">
    <property type="entry name" value="HET"/>
</dbReference>
<dbReference type="OrthoDB" id="3557394at2759"/>
<accession>A0A6A5UGL7</accession>
<proteinExistence type="predicted"/>
<keyword evidence="3" id="KW-1185">Reference proteome</keyword>
<evidence type="ECO:0000313" key="3">
    <source>
        <dbReference type="Proteomes" id="UP000800035"/>
    </source>
</evidence>
<dbReference type="AlphaFoldDB" id="A0A6A5UGL7"/>
<dbReference type="PANTHER" id="PTHR24148">
    <property type="entry name" value="ANKYRIN REPEAT DOMAIN-CONTAINING PROTEIN 39 HOMOLOG-RELATED"/>
    <property type="match status" value="1"/>
</dbReference>
<reference evidence="2" key="1">
    <citation type="journal article" date="2020" name="Stud. Mycol.">
        <title>101 Dothideomycetes genomes: a test case for predicting lifestyles and emergence of pathogens.</title>
        <authorList>
            <person name="Haridas S."/>
            <person name="Albert R."/>
            <person name="Binder M."/>
            <person name="Bloem J."/>
            <person name="Labutti K."/>
            <person name="Salamov A."/>
            <person name="Andreopoulos B."/>
            <person name="Baker S."/>
            <person name="Barry K."/>
            <person name="Bills G."/>
            <person name="Bluhm B."/>
            <person name="Cannon C."/>
            <person name="Castanera R."/>
            <person name="Culley D."/>
            <person name="Daum C."/>
            <person name="Ezra D."/>
            <person name="Gonzalez J."/>
            <person name="Henrissat B."/>
            <person name="Kuo A."/>
            <person name="Liang C."/>
            <person name="Lipzen A."/>
            <person name="Lutzoni F."/>
            <person name="Magnuson J."/>
            <person name="Mondo S."/>
            <person name="Nolan M."/>
            <person name="Ohm R."/>
            <person name="Pangilinan J."/>
            <person name="Park H.-J."/>
            <person name="Ramirez L."/>
            <person name="Alfaro M."/>
            <person name="Sun H."/>
            <person name="Tritt A."/>
            <person name="Yoshinaga Y."/>
            <person name="Zwiers L.-H."/>
            <person name="Turgeon B."/>
            <person name="Goodwin S."/>
            <person name="Spatafora J."/>
            <person name="Crous P."/>
            <person name="Grigoriev I."/>
        </authorList>
    </citation>
    <scope>NUCLEOTIDE SEQUENCE</scope>
    <source>
        <strain evidence="2">CBS 675.92</strain>
    </source>
</reference>
<protein>
    <submittedName>
        <fullName evidence="2">HET-domain-containing protein</fullName>
    </submittedName>
</protein>
<dbReference type="Proteomes" id="UP000800035">
    <property type="component" value="Unassembled WGS sequence"/>
</dbReference>
<dbReference type="Pfam" id="PF26639">
    <property type="entry name" value="Het-6_barrel"/>
    <property type="match status" value="1"/>
</dbReference>
<dbReference type="PANTHER" id="PTHR24148:SF73">
    <property type="entry name" value="HET DOMAIN PROTEIN (AFU_ORTHOLOGUE AFUA_8G01020)"/>
    <property type="match status" value="1"/>
</dbReference>
<evidence type="ECO:0000259" key="1">
    <source>
        <dbReference type="Pfam" id="PF06985"/>
    </source>
</evidence>
<dbReference type="EMBL" id="ML976977">
    <property type="protein sequence ID" value="KAF1963784.1"/>
    <property type="molecule type" value="Genomic_DNA"/>
</dbReference>
<organism evidence="2 3">
    <name type="scientific">Byssothecium circinans</name>
    <dbReference type="NCBI Taxonomy" id="147558"/>
    <lineage>
        <taxon>Eukaryota</taxon>
        <taxon>Fungi</taxon>
        <taxon>Dikarya</taxon>
        <taxon>Ascomycota</taxon>
        <taxon>Pezizomycotina</taxon>
        <taxon>Dothideomycetes</taxon>
        <taxon>Pleosporomycetidae</taxon>
        <taxon>Pleosporales</taxon>
        <taxon>Massarineae</taxon>
        <taxon>Massarinaceae</taxon>
        <taxon>Byssothecium</taxon>
    </lineage>
</organism>
<sequence>MTENTIYVPLIPRSHTIRLLVLHPGRWDDGIQAHLQASTLDDVRDTYTTISYTWGINTVKQLLINCNGKPVPVSENLFTILRRLRHPDGEARVWADALCINQADVTERTHQVGLMGEIYKNGRETVIWLGEQTAADDVGDRFLGNCISHDDWRVLRKGGPPKIARGSRSERILTGLERLTSRPWWSRIWVIQETVLSRKATVQFGMLSAPWSMFASAATFYAREQHSLCLDLSGTFRGHQILSRFSNAVLQIDNTRCDYQASTSSTTLLSLLWKFRPLEATDKRDKVLALLGLTTNWQNQPPLPPDYSIDAPKTFLRTALSSIKRSQSLTVLAGDLEAMLNRKRLADIPSWVIDWSLPCPSFEVERVASLDIYEASGDWTGSVRLHNHDHSLPILEVEGAFVDEIATVGGVSRHMQISDTCAVIREWNLLTRAAEQGLGIERYPTGGTYEDAFWKTLVGDLIRIDTGANGNGIAYRRATQDDHPAFRAWRMWSRCISRDTLSRTASFTQRDLDEGISSIHYALKTMTANRRFFITRMGYLGIGPRGAMVGDQVWVVKGSKVPFLVRGDRMKKCKSAELTTLIASGETQKGRSGRCGTNHECVKMVGDCFTFGVMDGEVFKRPNTETRSLFLV</sequence>
<dbReference type="InterPro" id="IPR052895">
    <property type="entry name" value="HetReg/Transcr_Mod"/>
</dbReference>
<name>A0A6A5UGL7_9PLEO</name>
<evidence type="ECO:0000313" key="2">
    <source>
        <dbReference type="EMBL" id="KAF1963784.1"/>
    </source>
</evidence>
<gene>
    <name evidence="2" type="ORF">CC80DRAFT_460771</name>
</gene>
<dbReference type="Pfam" id="PF06985">
    <property type="entry name" value="HET"/>
    <property type="match status" value="1"/>
</dbReference>
<feature type="domain" description="Heterokaryon incompatibility" evidence="1">
    <location>
        <begin position="47"/>
        <end position="193"/>
    </location>
</feature>